<proteinExistence type="predicted"/>
<sequence>MADTFSVDCPGCGTTKGPMTDHAGTIGVHCSCGVSFSVDIEARDIDEWQERD</sequence>
<organism evidence="1 2">
    <name type="scientific">Halorubrum rutilum</name>
    <dbReference type="NCBI Taxonomy" id="1364933"/>
    <lineage>
        <taxon>Archaea</taxon>
        <taxon>Methanobacteriati</taxon>
        <taxon>Methanobacteriota</taxon>
        <taxon>Stenosarchaea group</taxon>
        <taxon>Halobacteria</taxon>
        <taxon>Halobacteriales</taxon>
        <taxon>Haloferacaceae</taxon>
        <taxon>Halorubrum</taxon>
    </lineage>
</organism>
<accession>A0ABD6AGC8</accession>
<reference evidence="1 2" key="1">
    <citation type="journal article" date="2019" name="Int. J. Syst. Evol. Microbiol.">
        <title>The Global Catalogue of Microorganisms (GCM) 10K type strain sequencing project: providing services to taxonomists for standard genome sequencing and annotation.</title>
        <authorList>
            <consortium name="The Broad Institute Genomics Platform"/>
            <consortium name="The Broad Institute Genome Sequencing Center for Infectious Disease"/>
            <person name="Wu L."/>
            <person name="Ma J."/>
        </authorList>
    </citation>
    <scope>NUCLEOTIDE SEQUENCE [LARGE SCALE GENOMIC DNA]</scope>
    <source>
        <strain evidence="1 2">CGMCC 1.12554</strain>
    </source>
</reference>
<keyword evidence="2" id="KW-1185">Reference proteome</keyword>
<dbReference type="RefSeq" id="WP_256407381.1">
    <property type="nucleotide sequence ID" value="NZ_JANHDN010000001.1"/>
</dbReference>
<comment type="caution">
    <text evidence="1">The sequence shown here is derived from an EMBL/GenBank/DDBJ whole genome shotgun (WGS) entry which is preliminary data.</text>
</comment>
<name>A0ABD6AGC8_9EURY</name>
<evidence type="ECO:0000313" key="1">
    <source>
        <dbReference type="EMBL" id="MFC7323280.1"/>
    </source>
</evidence>
<protein>
    <submittedName>
        <fullName evidence="1">Uncharacterized protein</fullName>
    </submittedName>
</protein>
<evidence type="ECO:0000313" key="2">
    <source>
        <dbReference type="Proteomes" id="UP001596545"/>
    </source>
</evidence>
<dbReference type="EMBL" id="JBHTBL010000001">
    <property type="protein sequence ID" value="MFC7323280.1"/>
    <property type="molecule type" value="Genomic_DNA"/>
</dbReference>
<dbReference type="Proteomes" id="UP001596545">
    <property type="component" value="Unassembled WGS sequence"/>
</dbReference>
<dbReference type="AlphaFoldDB" id="A0ABD6AGC8"/>
<gene>
    <name evidence="1" type="ORF">ACFQMF_01670</name>
</gene>